<dbReference type="EMBL" id="PFAF01000027">
    <property type="protein sequence ID" value="PIR99076.1"/>
    <property type="molecule type" value="Genomic_DNA"/>
</dbReference>
<evidence type="ECO:0000313" key="14">
    <source>
        <dbReference type="Proteomes" id="UP000230796"/>
    </source>
</evidence>
<protein>
    <recommendedName>
        <fullName evidence="15">HD domain-containing protein</fullName>
    </recommendedName>
</protein>
<keyword evidence="5" id="KW-0479">Metal-binding</keyword>
<dbReference type="InterPro" id="IPR032828">
    <property type="entry name" value="PolyA_RNA-bd"/>
</dbReference>
<dbReference type="Proteomes" id="UP000230796">
    <property type="component" value="Unassembled WGS sequence"/>
</dbReference>
<feature type="domain" description="tRNA nucleotidyltransferase/poly(A) polymerase RNA and SrmB- binding" evidence="11">
    <location>
        <begin position="202"/>
        <end position="261"/>
    </location>
</feature>
<dbReference type="PANTHER" id="PTHR46173">
    <property type="entry name" value="CCA TRNA NUCLEOTIDYLTRANSFERASE 1, MITOCHONDRIAL"/>
    <property type="match status" value="1"/>
</dbReference>
<evidence type="ECO:0000256" key="8">
    <source>
        <dbReference type="ARBA" id="ARBA00022884"/>
    </source>
</evidence>
<evidence type="ECO:0000256" key="9">
    <source>
        <dbReference type="RuleBase" id="RU003953"/>
    </source>
</evidence>
<dbReference type="AlphaFoldDB" id="A0A2H0VJ13"/>
<comment type="caution">
    <text evidence="13">The sequence shown here is derived from an EMBL/GenBank/DDBJ whole genome shotgun (WGS) entry which is preliminary data.</text>
</comment>
<evidence type="ECO:0000259" key="11">
    <source>
        <dbReference type="Pfam" id="PF12627"/>
    </source>
</evidence>
<evidence type="ECO:0000256" key="2">
    <source>
        <dbReference type="ARBA" id="ARBA00022679"/>
    </source>
</evidence>
<evidence type="ECO:0000256" key="1">
    <source>
        <dbReference type="ARBA" id="ARBA00001946"/>
    </source>
</evidence>
<feature type="domain" description="Poly A polymerase head" evidence="10">
    <location>
        <begin position="41"/>
        <end position="175"/>
    </location>
</feature>
<keyword evidence="4" id="KW-0548">Nucleotidyltransferase</keyword>
<dbReference type="NCBIfam" id="TIGR00277">
    <property type="entry name" value="HDIG"/>
    <property type="match status" value="1"/>
</dbReference>
<dbReference type="InterPro" id="IPR043519">
    <property type="entry name" value="NT_sf"/>
</dbReference>
<evidence type="ECO:0000256" key="4">
    <source>
        <dbReference type="ARBA" id="ARBA00022695"/>
    </source>
</evidence>
<keyword evidence="3" id="KW-0819">tRNA processing</keyword>
<dbReference type="InterPro" id="IPR006675">
    <property type="entry name" value="HDIG_dom"/>
</dbReference>
<evidence type="ECO:0000256" key="6">
    <source>
        <dbReference type="ARBA" id="ARBA00022741"/>
    </source>
</evidence>
<keyword evidence="7" id="KW-0460">Magnesium</keyword>
<evidence type="ECO:0000256" key="5">
    <source>
        <dbReference type="ARBA" id="ARBA00022723"/>
    </source>
</evidence>
<evidence type="ECO:0000259" key="12">
    <source>
        <dbReference type="Pfam" id="PF13735"/>
    </source>
</evidence>
<evidence type="ECO:0000259" key="10">
    <source>
        <dbReference type="Pfam" id="PF01743"/>
    </source>
</evidence>
<reference evidence="14" key="1">
    <citation type="submission" date="2017-09" db="EMBL/GenBank/DDBJ databases">
        <title>Depth-based differentiation of microbial function through sediment-hosted aquifers and enrichment of novel symbionts in the deep terrestrial subsurface.</title>
        <authorList>
            <person name="Probst A.J."/>
            <person name="Ladd B."/>
            <person name="Jarett J.K."/>
            <person name="Geller-Mcgrath D.E."/>
            <person name="Sieber C.M.K."/>
            <person name="Emerson J.B."/>
            <person name="Anantharaman K."/>
            <person name="Thomas B.C."/>
            <person name="Malmstrom R."/>
            <person name="Stieglmeier M."/>
            <person name="Klingl A."/>
            <person name="Woyke T."/>
            <person name="Ryan C.M."/>
            <person name="Banfield J.F."/>
        </authorList>
    </citation>
    <scope>NUCLEOTIDE SEQUENCE [LARGE SCALE GENOMIC DNA]</scope>
</reference>
<feature type="domain" description="CCA-adding enzyme C-terminal" evidence="12">
    <location>
        <begin position="330"/>
        <end position="467"/>
    </location>
</feature>
<evidence type="ECO:0008006" key="15">
    <source>
        <dbReference type="Google" id="ProtNLM"/>
    </source>
</evidence>
<organism evidence="13 14">
    <name type="scientific">Candidatus Collierbacteria bacterium CG10_big_fil_rev_8_21_14_0_10_44_9</name>
    <dbReference type="NCBI Taxonomy" id="1974535"/>
    <lineage>
        <taxon>Bacteria</taxon>
        <taxon>Candidatus Collieribacteriota</taxon>
    </lineage>
</organism>
<dbReference type="GO" id="GO:0008033">
    <property type="term" value="P:tRNA processing"/>
    <property type="evidence" value="ECO:0007669"/>
    <property type="project" value="UniProtKB-KW"/>
</dbReference>
<dbReference type="CDD" id="cd05398">
    <property type="entry name" value="NT_ClassII-CCAase"/>
    <property type="match status" value="1"/>
</dbReference>
<keyword evidence="8 9" id="KW-0694">RNA-binding</keyword>
<dbReference type="Pfam" id="PF13735">
    <property type="entry name" value="tRNA_NucTran2_2"/>
    <property type="match status" value="1"/>
</dbReference>
<dbReference type="Pfam" id="PF01743">
    <property type="entry name" value="PolyA_pol"/>
    <property type="match status" value="1"/>
</dbReference>
<dbReference type="InterPro" id="IPR003607">
    <property type="entry name" value="HD/PDEase_dom"/>
</dbReference>
<keyword evidence="2 9" id="KW-0808">Transferase</keyword>
<sequence>MVITLFYPRTLKYGYNGHMKYKFDAGVVKIVETIEKAGFEAWIVGGAVRDLLLDIPSSDWDVTTNATPEQIQPLFNECFYDNEYGTVKVAGEHIREQFGLAEGEIDENVLYDITTYRSESGYSDKRRPDSVVWGKTVEEDLKRRDFTINAIAINLKGDIVDPYSGQDDIDNKLVRAVGDPSERFEEDALRIMRAIRLSSQLGFMIEKKAFLTLKEKVPNLKEISWERIGTEVMKLLSTQHAADGIMLMTNTGIAEIVMPELLQMKRVKQGGHHIYDVFTHSIEALRACPSPDPVVRLATLLHDIDKPVVSREEGERGVTFYNHEVSGARTAKRIAERLKLSKKDQDRVFTLVRWHMFVYESKMTDASIRRFIRRVGKENIHDMMALRIGDRVGGGSKATSWRLTELQKRIGEQFYEPLSLKDLNINGADVMRILGLNPCRKVGEILNALFEEILEDSNKNTKEYLTARVKEFG</sequence>
<dbReference type="SUPFAM" id="SSF81891">
    <property type="entry name" value="Poly A polymerase C-terminal region-like"/>
    <property type="match status" value="1"/>
</dbReference>
<evidence type="ECO:0000313" key="13">
    <source>
        <dbReference type="EMBL" id="PIR99076.1"/>
    </source>
</evidence>
<gene>
    <name evidence="13" type="ORF">COT87_01390</name>
</gene>
<proteinExistence type="inferred from homology"/>
<evidence type="ECO:0000256" key="7">
    <source>
        <dbReference type="ARBA" id="ARBA00022842"/>
    </source>
</evidence>
<dbReference type="PANTHER" id="PTHR46173:SF1">
    <property type="entry name" value="CCA TRNA NUCLEOTIDYLTRANSFERASE 1, MITOCHONDRIAL"/>
    <property type="match status" value="1"/>
</dbReference>
<comment type="similarity">
    <text evidence="9">Belongs to the tRNA nucleotidyltransferase/poly(A) polymerase family.</text>
</comment>
<dbReference type="Pfam" id="PF12627">
    <property type="entry name" value="PolyA_pol_RNAbd"/>
    <property type="match status" value="1"/>
</dbReference>
<dbReference type="GO" id="GO:0046872">
    <property type="term" value="F:metal ion binding"/>
    <property type="evidence" value="ECO:0007669"/>
    <property type="project" value="UniProtKB-KW"/>
</dbReference>
<evidence type="ECO:0000256" key="3">
    <source>
        <dbReference type="ARBA" id="ARBA00022694"/>
    </source>
</evidence>
<dbReference type="Gene3D" id="1.10.246.80">
    <property type="match status" value="1"/>
</dbReference>
<dbReference type="GO" id="GO:0000049">
    <property type="term" value="F:tRNA binding"/>
    <property type="evidence" value="ECO:0007669"/>
    <property type="project" value="TreeGrafter"/>
</dbReference>
<keyword evidence="6" id="KW-0547">Nucleotide-binding</keyword>
<dbReference type="CDD" id="cd00077">
    <property type="entry name" value="HDc"/>
    <property type="match status" value="1"/>
</dbReference>
<dbReference type="InterPro" id="IPR032810">
    <property type="entry name" value="CCA-adding_enz_C"/>
</dbReference>
<name>A0A2H0VJ13_9BACT</name>
<dbReference type="InterPro" id="IPR002646">
    <property type="entry name" value="PolA_pol_head_dom"/>
</dbReference>
<dbReference type="GO" id="GO:0000166">
    <property type="term" value="F:nucleotide binding"/>
    <property type="evidence" value="ECO:0007669"/>
    <property type="project" value="UniProtKB-KW"/>
</dbReference>
<dbReference type="GO" id="GO:0016779">
    <property type="term" value="F:nucleotidyltransferase activity"/>
    <property type="evidence" value="ECO:0007669"/>
    <property type="project" value="UniProtKB-KW"/>
</dbReference>
<dbReference type="SUPFAM" id="SSF81301">
    <property type="entry name" value="Nucleotidyltransferase"/>
    <property type="match status" value="1"/>
</dbReference>
<dbReference type="InterPro" id="IPR050264">
    <property type="entry name" value="Bact_CCA-adding_enz_type3_sf"/>
</dbReference>
<dbReference type="Gene3D" id="1.10.3090.10">
    <property type="entry name" value="cca-adding enzyme, domain 2"/>
    <property type="match status" value="1"/>
</dbReference>
<accession>A0A2H0VJ13</accession>
<dbReference type="Gene3D" id="3.30.460.10">
    <property type="entry name" value="Beta Polymerase, domain 2"/>
    <property type="match status" value="1"/>
</dbReference>
<comment type="cofactor">
    <cofactor evidence="1">
        <name>Mg(2+)</name>
        <dbReference type="ChEBI" id="CHEBI:18420"/>
    </cofactor>
</comment>